<dbReference type="Pfam" id="PF10988">
    <property type="entry name" value="DUF2807"/>
    <property type="match status" value="1"/>
</dbReference>
<reference evidence="2 3" key="1">
    <citation type="journal article" date="2015" name="Nature">
        <title>rRNA introns, odd ribosomes, and small enigmatic genomes across a large radiation of phyla.</title>
        <authorList>
            <person name="Brown C.T."/>
            <person name="Hug L.A."/>
            <person name="Thomas B.C."/>
            <person name="Sharon I."/>
            <person name="Castelle C.J."/>
            <person name="Singh A."/>
            <person name="Wilkins M.J."/>
            <person name="Williams K.H."/>
            <person name="Banfield J.F."/>
        </authorList>
    </citation>
    <scope>NUCLEOTIDE SEQUENCE [LARGE SCALE GENOMIC DNA]</scope>
</reference>
<dbReference type="AlphaFoldDB" id="A0A0G1RUT4"/>
<organism evidence="2 3">
    <name type="scientific">Candidatus Collierbacteria bacterium GW2011_GWA2_46_26</name>
    <dbReference type="NCBI Taxonomy" id="1618381"/>
    <lineage>
        <taxon>Bacteria</taxon>
        <taxon>Candidatus Collieribacteriota</taxon>
    </lineage>
</organism>
<dbReference type="Proteomes" id="UP000034794">
    <property type="component" value="Unassembled WGS sequence"/>
</dbReference>
<evidence type="ECO:0000313" key="3">
    <source>
        <dbReference type="Proteomes" id="UP000034794"/>
    </source>
</evidence>
<protein>
    <recommendedName>
        <fullName evidence="1">Putative auto-transporter adhesin head GIN domain-containing protein</fullName>
    </recommendedName>
</protein>
<feature type="domain" description="Putative auto-transporter adhesin head GIN" evidence="1">
    <location>
        <begin position="157"/>
        <end position="263"/>
    </location>
</feature>
<comment type="caution">
    <text evidence="2">The sequence shown here is derived from an EMBL/GenBank/DDBJ whole genome shotgun (WGS) entry which is preliminary data.</text>
</comment>
<proteinExistence type="predicted"/>
<dbReference type="Gene3D" id="2.160.20.120">
    <property type="match status" value="1"/>
</dbReference>
<dbReference type="InterPro" id="IPR021255">
    <property type="entry name" value="DUF2807"/>
</dbReference>
<sequence>MNSLVPVSDPDVKFDFSDVDFDKSFPSKSTVILSTMCANVAVMGVPGLNAVRVVARGNHSTELDIQTSGSEMKISAPLDYGQSMNTGGNVFISGSGINTINGVLYMNGRAVDTSNPMMMLVMVPVGTSIKVGLVLGVKVVIRGVQGELEAKLQGVTNVEADYLTSADIHVSGTGSFKCQTIEGDSLTVKISGMGNSTVESGKVTTFQAQVSGMGGISFGGEAVNADLSVSGMGSINLFACTGQLKKKKSGMGNISVLKDMSAKSGKSSGFSDW</sequence>
<evidence type="ECO:0000313" key="2">
    <source>
        <dbReference type="EMBL" id="KKU33723.1"/>
    </source>
</evidence>
<name>A0A0G1RUT4_9BACT</name>
<dbReference type="EMBL" id="LCMI01000001">
    <property type="protein sequence ID" value="KKU33723.1"/>
    <property type="molecule type" value="Genomic_DNA"/>
</dbReference>
<accession>A0A0G1RUT4</accession>
<gene>
    <name evidence="2" type="ORF">UX47_C0001G0006</name>
</gene>
<evidence type="ECO:0000259" key="1">
    <source>
        <dbReference type="Pfam" id="PF10988"/>
    </source>
</evidence>